<keyword evidence="2" id="KW-1185">Reference proteome</keyword>
<dbReference type="Proteomes" id="UP000287124">
    <property type="component" value="Unassembled WGS sequence"/>
</dbReference>
<gene>
    <name evidence="1" type="ORF">BHE90_010326</name>
</gene>
<name>A0A430LHL4_9HYPO</name>
<dbReference type="AlphaFoldDB" id="A0A430LHL4"/>
<proteinExistence type="predicted"/>
<evidence type="ECO:0000313" key="2">
    <source>
        <dbReference type="Proteomes" id="UP000287124"/>
    </source>
</evidence>
<protein>
    <submittedName>
        <fullName evidence="1">Uncharacterized protein</fullName>
    </submittedName>
</protein>
<dbReference type="EMBL" id="MIKF01000193">
    <property type="protein sequence ID" value="RTE75229.1"/>
    <property type="molecule type" value="Genomic_DNA"/>
</dbReference>
<accession>A0A430LHL4</accession>
<sequence length="81" mass="8999">MEVPKSTAHELGAKHTYMLALGQSRPEKQNTITSYVQHLLSEFTRACAGAPCRGCALIRQRTEIRRGPSIHHRVSADEGEL</sequence>
<comment type="caution">
    <text evidence="1">The sequence shown here is derived from an EMBL/GenBank/DDBJ whole genome shotgun (WGS) entry which is preliminary data.</text>
</comment>
<reference evidence="1 2" key="1">
    <citation type="submission" date="2017-06" db="EMBL/GenBank/DDBJ databases">
        <title>Comparative genomic analysis of Ambrosia Fusariam Clade fungi.</title>
        <authorList>
            <person name="Stajich J.E."/>
            <person name="Carrillo J."/>
            <person name="Kijimoto T."/>
            <person name="Eskalen A."/>
            <person name="O'Donnell K."/>
            <person name="Kasson M."/>
        </authorList>
    </citation>
    <scope>NUCLEOTIDE SEQUENCE [LARGE SCALE GENOMIC DNA]</scope>
    <source>
        <strain evidence="1 2">UCR1854</strain>
    </source>
</reference>
<evidence type="ECO:0000313" key="1">
    <source>
        <dbReference type="EMBL" id="RTE75229.1"/>
    </source>
</evidence>
<organism evidence="1 2">
    <name type="scientific">Fusarium euwallaceae</name>
    <dbReference type="NCBI Taxonomy" id="1147111"/>
    <lineage>
        <taxon>Eukaryota</taxon>
        <taxon>Fungi</taxon>
        <taxon>Dikarya</taxon>
        <taxon>Ascomycota</taxon>
        <taxon>Pezizomycotina</taxon>
        <taxon>Sordariomycetes</taxon>
        <taxon>Hypocreomycetidae</taxon>
        <taxon>Hypocreales</taxon>
        <taxon>Nectriaceae</taxon>
        <taxon>Fusarium</taxon>
        <taxon>Fusarium solani species complex</taxon>
    </lineage>
</organism>